<evidence type="ECO:0000256" key="5">
    <source>
        <dbReference type="SAM" id="Coils"/>
    </source>
</evidence>
<dbReference type="InterPro" id="IPR050950">
    <property type="entry name" value="HTH-type_LysR_regulators"/>
</dbReference>
<sequence length="310" mass="34060">MLMRQRQLSQFLAVCRNRSVSRAAAELNIAQSALSRQITRLEHDMGAELFIRHSQGVTLTRAGQALREEAADLLRRMNDLKLRVKQQSSDVSGDVTLVVITSIASALAVELYPRFERDYPNIRLRVIDHPSDTAAARLLQHEADLAVIPNTAADMPHAQSRPLFEETFVFLSRAAPGAKATEITFSEAASYPLALPFYGYDLRRRLEEAARNSGTALKVKYETGSINVIGELVEEGLACSIVPPTFWLPRIASGKVMARPLVAPKVSRVHSLGWLPSAPLSPAVETVREVTALSVRSLIECGKLLGILVD</sequence>
<comment type="caution">
    <text evidence="7">The sequence shown here is derived from an EMBL/GenBank/DDBJ whole genome shotgun (WGS) entry which is preliminary data.</text>
</comment>
<evidence type="ECO:0000256" key="1">
    <source>
        <dbReference type="ARBA" id="ARBA00009437"/>
    </source>
</evidence>
<evidence type="ECO:0000259" key="6">
    <source>
        <dbReference type="PROSITE" id="PS50931"/>
    </source>
</evidence>
<evidence type="ECO:0000256" key="3">
    <source>
        <dbReference type="ARBA" id="ARBA00023125"/>
    </source>
</evidence>
<gene>
    <name evidence="7" type="ORF">SAMN06265374_3151</name>
</gene>
<dbReference type="InterPro" id="IPR036390">
    <property type="entry name" value="WH_DNA-bd_sf"/>
</dbReference>
<dbReference type="SUPFAM" id="SSF46785">
    <property type="entry name" value="Winged helix' DNA-binding domain"/>
    <property type="match status" value="1"/>
</dbReference>
<protein>
    <submittedName>
        <fullName evidence="7">Transcriptional regulator, LysR family</fullName>
    </submittedName>
</protein>
<dbReference type="Proteomes" id="UP001157914">
    <property type="component" value="Unassembled WGS sequence"/>
</dbReference>
<feature type="coiled-coil region" evidence="5">
    <location>
        <begin position="63"/>
        <end position="90"/>
    </location>
</feature>
<keyword evidence="4" id="KW-0804">Transcription</keyword>
<keyword evidence="2" id="KW-0805">Transcription regulation</keyword>
<proteinExistence type="inferred from homology"/>
<dbReference type="InterPro" id="IPR036388">
    <property type="entry name" value="WH-like_DNA-bd_sf"/>
</dbReference>
<dbReference type="Pfam" id="PF00126">
    <property type="entry name" value="HTH_1"/>
    <property type="match status" value="1"/>
</dbReference>
<dbReference type="PROSITE" id="PS50931">
    <property type="entry name" value="HTH_LYSR"/>
    <property type="match status" value="1"/>
</dbReference>
<organism evidence="7 8">
    <name type="scientific">Roseibium denhamense</name>
    <dbReference type="NCBI Taxonomy" id="76305"/>
    <lineage>
        <taxon>Bacteria</taxon>
        <taxon>Pseudomonadati</taxon>
        <taxon>Pseudomonadota</taxon>
        <taxon>Alphaproteobacteria</taxon>
        <taxon>Hyphomicrobiales</taxon>
        <taxon>Stappiaceae</taxon>
        <taxon>Roseibium</taxon>
    </lineage>
</organism>
<dbReference type="Gene3D" id="1.10.10.10">
    <property type="entry name" value="Winged helix-like DNA-binding domain superfamily/Winged helix DNA-binding domain"/>
    <property type="match status" value="1"/>
</dbReference>
<dbReference type="InterPro" id="IPR000847">
    <property type="entry name" value="LysR_HTH_N"/>
</dbReference>
<name>A0ABY1PAC6_9HYPH</name>
<evidence type="ECO:0000313" key="8">
    <source>
        <dbReference type="Proteomes" id="UP001157914"/>
    </source>
</evidence>
<accession>A0ABY1PAC6</accession>
<dbReference type="Pfam" id="PF03466">
    <property type="entry name" value="LysR_substrate"/>
    <property type="match status" value="1"/>
</dbReference>
<keyword evidence="5" id="KW-0175">Coiled coil</keyword>
<dbReference type="InterPro" id="IPR005119">
    <property type="entry name" value="LysR_subst-bd"/>
</dbReference>
<keyword evidence="3" id="KW-0238">DNA-binding</keyword>
<keyword evidence="8" id="KW-1185">Reference proteome</keyword>
<reference evidence="7 8" key="1">
    <citation type="submission" date="2017-05" db="EMBL/GenBank/DDBJ databases">
        <authorList>
            <person name="Varghese N."/>
            <person name="Submissions S."/>
        </authorList>
    </citation>
    <scope>NUCLEOTIDE SEQUENCE [LARGE SCALE GENOMIC DNA]</scope>
    <source>
        <strain evidence="7 8">DSM 15949</strain>
    </source>
</reference>
<evidence type="ECO:0000313" key="7">
    <source>
        <dbReference type="EMBL" id="SMP29873.1"/>
    </source>
</evidence>
<dbReference type="EMBL" id="FXTT01000004">
    <property type="protein sequence ID" value="SMP29873.1"/>
    <property type="molecule type" value="Genomic_DNA"/>
</dbReference>
<dbReference type="PRINTS" id="PR00039">
    <property type="entry name" value="HTHLYSR"/>
</dbReference>
<feature type="domain" description="HTH lysR-type" evidence="6">
    <location>
        <begin position="3"/>
        <end position="60"/>
    </location>
</feature>
<comment type="similarity">
    <text evidence="1">Belongs to the LysR transcriptional regulatory family.</text>
</comment>
<dbReference type="SUPFAM" id="SSF53850">
    <property type="entry name" value="Periplasmic binding protein-like II"/>
    <property type="match status" value="1"/>
</dbReference>
<dbReference type="PANTHER" id="PTHR30419">
    <property type="entry name" value="HTH-TYPE TRANSCRIPTIONAL REGULATOR YBHD"/>
    <property type="match status" value="1"/>
</dbReference>
<evidence type="ECO:0000256" key="4">
    <source>
        <dbReference type="ARBA" id="ARBA00023163"/>
    </source>
</evidence>
<evidence type="ECO:0000256" key="2">
    <source>
        <dbReference type="ARBA" id="ARBA00023015"/>
    </source>
</evidence>
<dbReference type="Gene3D" id="3.40.190.10">
    <property type="entry name" value="Periplasmic binding protein-like II"/>
    <property type="match status" value="2"/>
</dbReference>